<feature type="region of interest" description="Disordered" evidence="1">
    <location>
        <begin position="94"/>
        <end position="115"/>
    </location>
</feature>
<evidence type="ECO:0000313" key="3">
    <source>
        <dbReference type="Proteomes" id="UP000324233"/>
    </source>
</evidence>
<name>A0A5B9VZ71_9BACT</name>
<keyword evidence="3" id="KW-1185">Reference proteome</keyword>
<dbReference type="EMBL" id="CP042997">
    <property type="protein sequence ID" value="QEH32970.1"/>
    <property type="molecule type" value="Genomic_DNA"/>
</dbReference>
<feature type="compositionally biased region" description="Basic residues" evidence="1">
    <location>
        <begin position="105"/>
        <end position="115"/>
    </location>
</feature>
<accession>A0A5B9VZ71</accession>
<organism evidence="2 3">
    <name type="scientific">Aquisphaera giovannonii</name>
    <dbReference type="NCBI Taxonomy" id="406548"/>
    <lineage>
        <taxon>Bacteria</taxon>
        <taxon>Pseudomonadati</taxon>
        <taxon>Planctomycetota</taxon>
        <taxon>Planctomycetia</taxon>
        <taxon>Isosphaerales</taxon>
        <taxon>Isosphaeraceae</taxon>
        <taxon>Aquisphaera</taxon>
    </lineage>
</organism>
<proteinExistence type="predicted"/>
<sequence length="115" mass="12427">MEPGRAGSEARESLTLELKSLRWPSPGSETMDQPSCPECASLLDLNQPDEESPGEFLAICSSCRLWYLLGGPSEEGEMLLLELPSLAAVLKMARGSEQGGSGRRVPGRARNPRAR</sequence>
<dbReference type="KEGG" id="agv:OJF2_14620"/>
<dbReference type="RefSeq" id="WP_210420443.1">
    <property type="nucleotide sequence ID" value="NZ_CP042997.1"/>
</dbReference>
<dbReference type="AlphaFoldDB" id="A0A5B9VZ71"/>
<protein>
    <submittedName>
        <fullName evidence="2">Uncharacterized protein</fullName>
    </submittedName>
</protein>
<evidence type="ECO:0000256" key="1">
    <source>
        <dbReference type="SAM" id="MobiDB-lite"/>
    </source>
</evidence>
<gene>
    <name evidence="2" type="ORF">OJF2_14620</name>
</gene>
<reference evidence="2 3" key="1">
    <citation type="submission" date="2019-08" db="EMBL/GenBank/DDBJ databases">
        <title>Deep-cultivation of Planctomycetes and their phenomic and genomic characterization uncovers novel biology.</title>
        <authorList>
            <person name="Wiegand S."/>
            <person name="Jogler M."/>
            <person name="Boedeker C."/>
            <person name="Pinto D."/>
            <person name="Vollmers J."/>
            <person name="Rivas-Marin E."/>
            <person name="Kohn T."/>
            <person name="Peeters S.H."/>
            <person name="Heuer A."/>
            <person name="Rast P."/>
            <person name="Oberbeckmann S."/>
            <person name="Bunk B."/>
            <person name="Jeske O."/>
            <person name="Meyerdierks A."/>
            <person name="Storesund J.E."/>
            <person name="Kallscheuer N."/>
            <person name="Luecker S."/>
            <person name="Lage O.M."/>
            <person name="Pohl T."/>
            <person name="Merkel B.J."/>
            <person name="Hornburger P."/>
            <person name="Mueller R.-W."/>
            <person name="Bruemmer F."/>
            <person name="Labrenz M."/>
            <person name="Spormann A.M."/>
            <person name="Op den Camp H."/>
            <person name="Overmann J."/>
            <person name="Amann R."/>
            <person name="Jetten M.S.M."/>
            <person name="Mascher T."/>
            <person name="Medema M.H."/>
            <person name="Devos D.P."/>
            <person name="Kaster A.-K."/>
            <person name="Ovreas L."/>
            <person name="Rohde M."/>
            <person name="Galperin M.Y."/>
            <person name="Jogler C."/>
        </authorList>
    </citation>
    <scope>NUCLEOTIDE SEQUENCE [LARGE SCALE GENOMIC DNA]</scope>
    <source>
        <strain evidence="2 3">OJF2</strain>
    </source>
</reference>
<evidence type="ECO:0000313" key="2">
    <source>
        <dbReference type="EMBL" id="QEH32970.1"/>
    </source>
</evidence>
<dbReference type="Proteomes" id="UP000324233">
    <property type="component" value="Chromosome"/>
</dbReference>